<feature type="transmembrane region" description="Helical" evidence="1">
    <location>
        <begin position="57"/>
        <end position="79"/>
    </location>
</feature>
<organism evidence="2 3">
    <name type="scientific">Streptosporangium subroseum</name>
    <dbReference type="NCBI Taxonomy" id="106412"/>
    <lineage>
        <taxon>Bacteria</taxon>
        <taxon>Bacillati</taxon>
        <taxon>Actinomycetota</taxon>
        <taxon>Actinomycetes</taxon>
        <taxon>Streptosporangiales</taxon>
        <taxon>Streptosporangiaceae</taxon>
        <taxon>Streptosporangium</taxon>
    </lineage>
</organism>
<evidence type="ECO:0000313" key="2">
    <source>
        <dbReference type="EMBL" id="SNT59601.1"/>
    </source>
</evidence>
<dbReference type="EMBL" id="FZOD01000073">
    <property type="protein sequence ID" value="SNT59601.1"/>
    <property type="molecule type" value="Genomic_DNA"/>
</dbReference>
<proteinExistence type="predicted"/>
<keyword evidence="1" id="KW-0472">Membrane</keyword>
<protein>
    <submittedName>
        <fullName evidence="2">DMSO/TMAO reductase YedYZ, heme-binding membrane subunit</fullName>
    </submittedName>
</protein>
<evidence type="ECO:0000256" key="1">
    <source>
        <dbReference type="SAM" id="Phobius"/>
    </source>
</evidence>
<feature type="transmembrane region" description="Helical" evidence="1">
    <location>
        <begin position="170"/>
        <end position="188"/>
    </location>
</feature>
<reference evidence="2 3" key="1">
    <citation type="submission" date="2017-06" db="EMBL/GenBank/DDBJ databases">
        <authorList>
            <person name="Kim H.J."/>
            <person name="Triplett B.A."/>
        </authorList>
    </citation>
    <scope>NUCLEOTIDE SEQUENCE [LARGE SCALE GENOMIC DNA]</scope>
    <source>
        <strain evidence="2 3">CGMCC 4.2132</strain>
    </source>
</reference>
<feature type="transmembrane region" description="Helical" evidence="1">
    <location>
        <begin position="100"/>
        <end position="118"/>
    </location>
</feature>
<feature type="transmembrane region" description="Helical" evidence="1">
    <location>
        <begin position="21"/>
        <end position="42"/>
    </location>
</feature>
<feature type="transmembrane region" description="Helical" evidence="1">
    <location>
        <begin position="138"/>
        <end position="158"/>
    </location>
</feature>
<accession>A0A239NXH6</accession>
<keyword evidence="1" id="KW-0812">Transmembrane</keyword>
<dbReference type="AlphaFoldDB" id="A0A239NXH6"/>
<gene>
    <name evidence="2" type="ORF">SAMN05216276_107333</name>
</gene>
<feature type="transmembrane region" description="Helical" evidence="1">
    <location>
        <begin position="200"/>
        <end position="218"/>
    </location>
</feature>
<name>A0A239NXH6_9ACTN</name>
<dbReference type="Proteomes" id="UP000198282">
    <property type="component" value="Unassembled WGS sequence"/>
</dbReference>
<keyword evidence="1" id="KW-1133">Transmembrane helix</keyword>
<evidence type="ECO:0000313" key="3">
    <source>
        <dbReference type="Proteomes" id="UP000198282"/>
    </source>
</evidence>
<sequence length="273" mass="28874">MGNRRTPRHTRSEDGTSLDQRPARIAFGVVTTVSVVALLMLARTPVGMDMAAAVRGVLSFFAGVVALVALTITVALGLLSADRVVLPALGRIRTQFAHRAAAMVGVGFIATHVLMKIVEDRASPAAAVVPTATAGPGLYVGFGAIASDLMLLVFATGIARASFAANRRPWLWRLLHGSAYLAWPMSILHGLTAGRQPAEWVTWSYVVCLTAVGAALLIRMISALQPRNVVVHIEAPVEQPVAADVAPPLSIVGRIPRQVREDPPELHRIGGVG</sequence>
<keyword evidence="3" id="KW-1185">Reference proteome</keyword>